<sequence>MNIYNNISFNKIVNSIDDYADVDNESKIIEIIDSINEKQTIIKSEITEVERIFFIWIGTLNSRALEYIEIWQDCFKDRYQINIYVDGHFLLFNHLKKIFNACYCINDTKPADVIVEYQNQFYQKIDTLVSIGQSFDEALIHIASTIGIDLNPALKLARLKIEALRKIVNIIDIRSFDDIFYDERLRRMYFNELTLRHNAACASDILRLSLLYRDGGMYVDVDTLPSHQLVYRGLTLRHGAGNENIVDVLKSEYLLREIRKLKQRSAKRNVCVAKIEEQVGNDEFIDALKNQAVKRVEALFSQPPVCAHRDIMKIATINRYYEVNNNVLIAHKGSRTTRIVLREMSRRYKYLESNNLLFSTESTKKNVDGYLARLDRYRFDSITHSQGTDVTLILTGPCLIHEVLIGLLYEVCHLPKSISPFSVSYLFRIERSFLGFHHQVNYTPEHMRSSWM</sequence>
<dbReference type="SUPFAM" id="SSF53448">
    <property type="entry name" value="Nucleotide-diphospho-sugar transferases"/>
    <property type="match status" value="1"/>
</dbReference>
<dbReference type="GO" id="GO:0016757">
    <property type="term" value="F:glycosyltransferase activity"/>
    <property type="evidence" value="ECO:0007669"/>
    <property type="project" value="InterPro"/>
</dbReference>
<reference evidence="2 3" key="1">
    <citation type="submission" date="2019-08" db="EMBL/GenBank/DDBJ databases">
        <title>Draft genome sequencing and comparative genomics of hatchery-associated Vibrios.</title>
        <authorList>
            <person name="Kehlet-Delgado H."/>
            <person name="Mueller R.S."/>
        </authorList>
    </citation>
    <scope>NUCLEOTIDE SEQUENCE [LARGE SCALE GENOMIC DNA]</scope>
    <source>
        <strain evidence="2 3">01-65-5-1</strain>
    </source>
</reference>
<evidence type="ECO:0000313" key="3">
    <source>
        <dbReference type="Proteomes" id="UP000572722"/>
    </source>
</evidence>
<gene>
    <name evidence="2" type="ORF">F0237_10090</name>
</gene>
<proteinExistence type="predicted"/>
<comment type="caution">
    <text evidence="2">The sequence shown here is derived from an EMBL/GenBank/DDBJ whole genome shotgun (WGS) entry which is preliminary data.</text>
</comment>
<organism evidence="2 3">
    <name type="scientific">Vibrio tubiashii</name>
    <dbReference type="NCBI Taxonomy" id="29498"/>
    <lineage>
        <taxon>Bacteria</taxon>
        <taxon>Pseudomonadati</taxon>
        <taxon>Pseudomonadota</taxon>
        <taxon>Gammaproteobacteria</taxon>
        <taxon>Vibrionales</taxon>
        <taxon>Vibrionaceae</taxon>
        <taxon>Vibrio</taxon>
        <taxon>Vibrio oreintalis group</taxon>
    </lineage>
</organism>
<dbReference type="Proteomes" id="UP000572722">
    <property type="component" value="Unassembled WGS sequence"/>
</dbReference>
<dbReference type="Pfam" id="PF12919">
    <property type="entry name" value="TcdA_TcdB"/>
    <property type="match status" value="1"/>
</dbReference>
<dbReference type="InterPro" id="IPR029044">
    <property type="entry name" value="Nucleotide-diphossugar_trans"/>
</dbReference>
<accession>A0AAE5GQ20</accession>
<dbReference type="RefSeq" id="WP_171321822.1">
    <property type="nucleotide sequence ID" value="NZ_VTXO01000003.1"/>
</dbReference>
<dbReference type="InterPro" id="IPR024770">
    <property type="entry name" value="TcdA/TcdB_cat"/>
</dbReference>
<evidence type="ECO:0000313" key="2">
    <source>
        <dbReference type="EMBL" id="NOI81012.1"/>
    </source>
</evidence>
<protein>
    <recommendedName>
        <fullName evidence="1">GT44 domain-containing protein</fullName>
    </recommendedName>
</protein>
<dbReference type="Gene3D" id="3.90.550.20">
    <property type="match status" value="1"/>
</dbReference>
<dbReference type="EMBL" id="VTXO01000003">
    <property type="protein sequence ID" value="NOI81012.1"/>
    <property type="molecule type" value="Genomic_DNA"/>
</dbReference>
<name>A0AAE5GQ20_9VIBR</name>
<evidence type="ECO:0000259" key="1">
    <source>
        <dbReference type="Pfam" id="PF12919"/>
    </source>
</evidence>
<feature type="domain" description="GT44" evidence="1">
    <location>
        <begin position="52"/>
        <end position="356"/>
    </location>
</feature>
<dbReference type="AlphaFoldDB" id="A0AAE5GQ20"/>